<evidence type="ECO:0000313" key="2">
    <source>
        <dbReference type="EMBL" id="TCK68694.1"/>
    </source>
</evidence>
<dbReference type="EMBL" id="SMGI01000001">
    <property type="protein sequence ID" value="TCK68694.1"/>
    <property type="molecule type" value="Genomic_DNA"/>
</dbReference>
<proteinExistence type="predicted"/>
<sequence>MRIKLIVLAFLCCTTTLLAQYERGTINYLDGTKAKGFIKHKNFGGVKFKVSENSKPVSLDYSDISGYDITDAFYRYKKLKNKSPILLELIAIGRINLYQLNGYNPGLVDGNGNFNGFGAGSYSLFYIEKDNELIKLGTKFKKSHLKYLSSCVDLIDKIETKELKRKEVYKIVEYYNRNCF</sequence>
<evidence type="ECO:0000256" key="1">
    <source>
        <dbReference type="SAM" id="SignalP"/>
    </source>
</evidence>
<accession>A0A4R1KU49</accession>
<comment type="caution">
    <text evidence="2">The sequence shown here is derived from an EMBL/GenBank/DDBJ whole genome shotgun (WGS) entry which is preliminary data.</text>
</comment>
<feature type="chain" id="PRO_5020496544" evidence="1">
    <location>
        <begin position="20"/>
        <end position="180"/>
    </location>
</feature>
<keyword evidence="3" id="KW-1185">Reference proteome</keyword>
<reference evidence="2 3" key="1">
    <citation type="journal article" date="2015" name="Stand. Genomic Sci.">
        <title>Genomic Encyclopedia of Bacterial and Archaeal Type Strains, Phase III: the genomes of soil and plant-associated and newly described type strains.</title>
        <authorList>
            <person name="Whitman W.B."/>
            <person name="Woyke T."/>
            <person name="Klenk H.P."/>
            <person name="Zhou Y."/>
            <person name="Lilburn T.G."/>
            <person name="Beck B.J."/>
            <person name="De Vos P."/>
            <person name="Vandamme P."/>
            <person name="Eisen J.A."/>
            <person name="Garrity G."/>
            <person name="Hugenholtz P."/>
            <person name="Kyrpides N.C."/>
        </authorList>
    </citation>
    <scope>NUCLEOTIDE SEQUENCE [LARGE SCALE GENOMIC DNA]</scope>
    <source>
        <strain evidence="2 3">CECT 8445</strain>
    </source>
</reference>
<evidence type="ECO:0000313" key="3">
    <source>
        <dbReference type="Proteomes" id="UP000295714"/>
    </source>
</evidence>
<gene>
    <name evidence="2" type="ORF">DFQ05_0204</name>
</gene>
<organism evidence="2 3">
    <name type="scientific">Winogradskyella wandonensis</name>
    <dbReference type="NCBI Taxonomy" id="1442586"/>
    <lineage>
        <taxon>Bacteria</taxon>
        <taxon>Pseudomonadati</taxon>
        <taxon>Bacteroidota</taxon>
        <taxon>Flavobacteriia</taxon>
        <taxon>Flavobacteriales</taxon>
        <taxon>Flavobacteriaceae</taxon>
        <taxon>Winogradskyella</taxon>
    </lineage>
</organism>
<dbReference type="OrthoDB" id="1144046at2"/>
<protein>
    <submittedName>
        <fullName evidence="2">Uncharacterized protein</fullName>
    </submittedName>
</protein>
<dbReference type="Proteomes" id="UP000295714">
    <property type="component" value="Unassembled WGS sequence"/>
</dbReference>
<keyword evidence="1" id="KW-0732">Signal</keyword>
<feature type="signal peptide" evidence="1">
    <location>
        <begin position="1"/>
        <end position="19"/>
    </location>
</feature>
<name>A0A4R1KU49_9FLAO</name>
<dbReference type="AlphaFoldDB" id="A0A4R1KU49"/>